<evidence type="ECO:0000313" key="2">
    <source>
        <dbReference type="Proteomes" id="UP001161247"/>
    </source>
</evidence>
<evidence type="ECO:0000313" key="1">
    <source>
        <dbReference type="EMBL" id="CAI9109448.1"/>
    </source>
</evidence>
<accession>A0AAV1DNH7</accession>
<reference evidence="1" key="1">
    <citation type="submission" date="2023-03" db="EMBL/GenBank/DDBJ databases">
        <authorList>
            <person name="Julca I."/>
        </authorList>
    </citation>
    <scope>NUCLEOTIDE SEQUENCE</scope>
</reference>
<sequence length="255" mass="28666">MYFLDFIFLIRFDFISWRKRRLCIVGGGEDVAAFSEKIKAVLMEAAFVHRRLQRESTFLDPADDKRNLIHYFPRCFELLANICLLKTELVIKEQLHISSPRMLFSEQFFKLNTIITDLKAFANGLYRESSMEFVKQSLVLVEELANEISSLQNSLRCKRINHLLADERCEFLLSNFADGDLSIDVVTVTAESAITDVYPAIANTAREVSASRSVDDTIYGVSIDTVPSVADGVFTDSAIIATGAVRLLTTDSASI</sequence>
<keyword evidence="2" id="KW-1185">Reference proteome</keyword>
<dbReference type="AlphaFoldDB" id="A0AAV1DNH7"/>
<dbReference type="EMBL" id="OX459123">
    <property type="protein sequence ID" value="CAI9109448.1"/>
    <property type="molecule type" value="Genomic_DNA"/>
</dbReference>
<name>A0AAV1DNH7_OLDCO</name>
<organism evidence="1 2">
    <name type="scientific">Oldenlandia corymbosa var. corymbosa</name>
    <dbReference type="NCBI Taxonomy" id="529605"/>
    <lineage>
        <taxon>Eukaryota</taxon>
        <taxon>Viridiplantae</taxon>
        <taxon>Streptophyta</taxon>
        <taxon>Embryophyta</taxon>
        <taxon>Tracheophyta</taxon>
        <taxon>Spermatophyta</taxon>
        <taxon>Magnoliopsida</taxon>
        <taxon>eudicotyledons</taxon>
        <taxon>Gunneridae</taxon>
        <taxon>Pentapetalae</taxon>
        <taxon>asterids</taxon>
        <taxon>lamiids</taxon>
        <taxon>Gentianales</taxon>
        <taxon>Rubiaceae</taxon>
        <taxon>Rubioideae</taxon>
        <taxon>Spermacoceae</taxon>
        <taxon>Hedyotis-Oldenlandia complex</taxon>
        <taxon>Oldenlandia</taxon>
    </lineage>
</organism>
<proteinExistence type="predicted"/>
<protein>
    <submittedName>
        <fullName evidence="1">OLC1v1009270C1</fullName>
    </submittedName>
</protein>
<dbReference type="Proteomes" id="UP001161247">
    <property type="component" value="Chromosome 6"/>
</dbReference>
<gene>
    <name evidence="1" type="ORF">OLC1_LOCUS17349</name>
</gene>